<evidence type="ECO:0000259" key="2">
    <source>
        <dbReference type="PROSITE" id="PS51729"/>
    </source>
</evidence>
<gene>
    <name evidence="3" type="ORF">GCM10011314_17160</name>
</gene>
<reference evidence="3" key="1">
    <citation type="journal article" date="2014" name="Int. J. Syst. Evol. Microbiol.">
        <title>Complete genome sequence of Corynebacterium casei LMG S-19264T (=DSM 44701T), isolated from a smear-ripened cheese.</title>
        <authorList>
            <consortium name="US DOE Joint Genome Institute (JGI-PGF)"/>
            <person name="Walter F."/>
            <person name="Albersmeier A."/>
            <person name="Kalinowski J."/>
            <person name="Ruckert C."/>
        </authorList>
    </citation>
    <scope>NUCLEOTIDE SEQUENCE</scope>
    <source>
        <strain evidence="3">CGMCC 1.10749</strain>
    </source>
</reference>
<dbReference type="AlphaFoldDB" id="A0A8H9KSH3"/>
<keyword evidence="3" id="KW-0808">Transferase</keyword>
<reference evidence="3" key="2">
    <citation type="submission" date="2020-09" db="EMBL/GenBank/DDBJ databases">
        <authorList>
            <person name="Sun Q."/>
            <person name="Zhou Y."/>
        </authorList>
    </citation>
    <scope>NUCLEOTIDE SEQUENCE</scope>
    <source>
        <strain evidence="3">CGMCC 1.10749</strain>
    </source>
</reference>
<dbReference type="CDD" id="cd04301">
    <property type="entry name" value="NAT_SF"/>
    <property type="match status" value="1"/>
</dbReference>
<dbReference type="SUPFAM" id="SSF55729">
    <property type="entry name" value="Acyl-CoA N-acyltransferases (Nat)"/>
    <property type="match status" value="1"/>
</dbReference>
<protein>
    <submittedName>
        <fullName evidence="3">N-acetyltransferase</fullName>
    </submittedName>
</protein>
<dbReference type="PROSITE" id="PS51186">
    <property type="entry name" value="GNAT"/>
    <property type="match status" value="1"/>
</dbReference>
<evidence type="ECO:0000313" key="3">
    <source>
        <dbReference type="EMBL" id="GGB78068.1"/>
    </source>
</evidence>
<sequence length="107" mass="11864">MTSMADDVVVTNNESEKRYEARLGGELAGFAEYQLTDELVVFTHTEVDPAFEGKGVGSALARFALDDVREAGTRKVLPLCPFIKGWIERHRDYVPLVYGVRPSTATD</sequence>
<dbReference type="PANTHER" id="PTHR31435:SF10">
    <property type="entry name" value="BSR4717 PROTEIN"/>
    <property type="match status" value="1"/>
</dbReference>
<feature type="domain" description="N-acetyltransferase" evidence="1">
    <location>
        <begin position="1"/>
        <end position="103"/>
    </location>
</feature>
<dbReference type="InterPro" id="IPR045057">
    <property type="entry name" value="Gcn5-rel_NAT"/>
</dbReference>
<dbReference type="Proteomes" id="UP000628079">
    <property type="component" value="Unassembled WGS sequence"/>
</dbReference>
<dbReference type="EMBL" id="BMEA01000001">
    <property type="protein sequence ID" value="GGB78068.1"/>
    <property type="molecule type" value="Genomic_DNA"/>
</dbReference>
<comment type="caution">
    <text evidence="3">The sequence shown here is derived from an EMBL/GenBank/DDBJ whole genome shotgun (WGS) entry which is preliminary data.</text>
</comment>
<accession>A0A8H9KSH3</accession>
<name>A0A8H9KSH3_9MICO</name>
<dbReference type="Pfam" id="PF14542">
    <property type="entry name" value="Acetyltransf_CG"/>
    <property type="match status" value="1"/>
</dbReference>
<dbReference type="PANTHER" id="PTHR31435">
    <property type="entry name" value="PROTEIN NATD1"/>
    <property type="match status" value="1"/>
</dbReference>
<evidence type="ECO:0000313" key="4">
    <source>
        <dbReference type="Proteomes" id="UP000628079"/>
    </source>
</evidence>
<evidence type="ECO:0000259" key="1">
    <source>
        <dbReference type="PROSITE" id="PS51186"/>
    </source>
</evidence>
<organism evidence="3 4">
    <name type="scientific">Knoellia flava</name>
    <dbReference type="NCBI Taxonomy" id="913969"/>
    <lineage>
        <taxon>Bacteria</taxon>
        <taxon>Bacillati</taxon>
        <taxon>Actinomycetota</taxon>
        <taxon>Actinomycetes</taxon>
        <taxon>Micrococcales</taxon>
        <taxon>Intrasporangiaceae</taxon>
        <taxon>Knoellia</taxon>
    </lineage>
</organism>
<dbReference type="InterPro" id="IPR000182">
    <property type="entry name" value="GNAT_dom"/>
</dbReference>
<dbReference type="GO" id="GO:0016747">
    <property type="term" value="F:acyltransferase activity, transferring groups other than amino-acyl groups"/>
    <property type="evidence" value="ECO:0007669"/>
    <property type="project" value="InterPro"/>
</dbReference>
<dbReference type="Gene3D" id="3.40.630.30">
    <property type="match status" value="1"/>
</dbReference>
<proteinExistence type="predicted"/>
<dbReference type="InterPro" id="IPR016181">
    <property type="entry name" value="Acyl_CoA_acyltransferase"/>
</dbReference>
<dbReference type="PROSITE" id="PS51729">
    <property type="entry name" value="GNAT_YJDJ"/>
    <property type="match status" value="1"/>
</dbReference>
<feature type="domain" description="N-acetyltransferase" evidence="2">
    <location>
        <begin position="11"/>
        <end position="98"/>
    </location>
</feature>
<dbReference type="InterPro" id="IPR031165">
    <property type="entry name" value="GNAT_YJDJ"/>
</dbReference>